<dbReference type="InterPro" id="IPR007946">
    <property type="entry name" value="AAR2"/>
</dbReference>
<dbReference type="PANTHER" id="PTHR12689">
    <property type="entry name" value="A1 CISTRON SPLICING FACTOR AAR2-RELATED"/>
    <property type="match status" value="1"/>
</dbReference>
<evidence type="ECO:0000256" key="8">
    <source>
        <dbReference type="ARBA" id="ARBA00047009"/>
    </source>
</evidence>
<dbReference type="InterPro" id="IPR033648">
    <property type="entry name" value="AAR2_C"/>
</dbReference>
<evidence type="ECO:0000256" key="3">
    <source>
        <dbReference type="ARBA" id="ARBA00016372"/>
    </source>
</evidence>
<dbReference type="InterPro" id="IPR038514">
    <property type="entry name" value="AAR2_C_sf"/>
</dbReference>
<dbReference type="Gene3D" id="2.60.34.20">
    <property type="match status" value="1"/>
</dbReference>
<dbReference type="FunFam" id="1.25.40.550:FF:000001">
    <property type="entry name" value="AAR2 splicing factor homolog"/>
    <property type="match status" value="1"/>
</dbReference>
<dbReference type="CDD" id="cd13778">
    <property type="entry name" value="Aar2_C"/>
    <property type="match status" value="1"/>
</dbReference>
<dbReference type="EnsemblMetazoa" id="XM_038206790.1">
    <property type="protein sequence ID" value="XP_038062718.1"/>
    <property type="gene ID" value="LOC119733201"/>
</dbReference>
<proteinExistence type="inferred from homology"/>
<feature type="domain" description="AAR2 C-terminal" evidence="10">
    <location>
        <begin position="228"/>
        <end position="384"/>
    </location>
</feature>
<dbReference type="Proteomes" id="UP000887568">
    <property type="component" value="Unplaced"/>
</dbReference>
<evidence type="ECO:0000313" key="13">
    <source>
        <dbReference type="Proteomes" id="UP000887568"/>
    </source>
</evidence>
<name>A0A914AG69_PATMI</name>
<comment type="subunit">
    <text evidence="8">Interacts with PRPF8 (via RNase H homology domain). Component of a U5 snRNP complex that contains PRPF8.</text>
</comment>
<evidence type="ECO:0000256" key="1">
    <source>
        <dbReference type="ARBA" id="ARBA00003708"/>
    </source>
</evidence>
<dbReference type="OrthoDB" id="201752at2759"/>
<dbReference type="Gene3D" id="1.25.40.550">
    <property type="entry name" value="Aar2, C-terminal domain-like"/>
    <property type="match status" value="1"/>
</dbReference>
<evidence type="ECO:0000259" key="10">
    <source>
        <dbReference type="Pfam" id="PF05282"/>
    </source>
</evidence>
<feature type="domain" description="AAR2 N-terminal" evidence="11">
    <location>
        <begin position="37"/>
        <end position="169"/>
    </location>
</feature>
<evidence type="ECO:0000259" key="11">
    <source>
        <dbReference type="Pfam" id="PF20981"/>
    </source>
</evidence>
<accession>A0A914AG69</accession>
<sequence length="397" mass="45556">MVRYLQLVQGKYFRTTNIAVESSVGMDQDTARKLFEEGATLLFLNVPPGTEFGIDYNTWNTAENFKGVKMIPPGVHFVYYSAVNVRERSTAPRMGFFHCFKRQEVMVLSWSKRDEDAVEHFLEDGEEAEYRGRLREFDPFLGSYPYESLKKWVSLTSHITEALVKDLMPSCGKIFSAPQLIADDKTRTSAQRAELAESRRLEHPEGANTSAEDLLPRMHNEPGTEIRFSPIPDRNYPVGASAAEITKYSMDLSYTLESMLRTHYPDHPSGILGEIQFAFVCFLVGQVYDGFEQWKRLVHILCASEESLMAHQELYASFITALHFQLKEVPADFFIDIVSKDNFLTTTLREFFTNLEEAEVSQPIKVKGRRFKDSLTKRFRWDFDAMPDDDAPVVVQL</sequence>
<comment type="similarity">
    <text evidence="2">Belongs to the AAR2 family.</text>
</comment>
<dbReference type="Pfam" id="PF05282">
    <property type="entry name" value="AAR2"/>
    <property type="match status" value="1"/>
</dbReference>
<keyword evidence="5" id="KW-0747">Spliceosome</keyword>
<feature type="compositionally biased region" description="Basic and acidic residues" evidence="9">
    <location>
        <begin position="194"/>
        <end position="205"/>
    </location>
</feature>
<reference evidence="12" key="1">
    <citation type="submission" date="2022-11" db="UniProtKB">
        <authorList>
            <consortium name="EnsemblMetazoa"/>
        </authorList>
    </citation>
    <scope>IDENTIFICATION</scope>
</reference>
<feature type="region of interest" description="Disordered" evidence="9">
    <location>
        <begin position="185"/>
        <end position="216"/>
    </location>
</feature>
<keyword evidence="13" id="KW-1185">Reference proteome</keyword>
<evidence type="ECO:0000313" key="12">
    <source>
        <dbReference type="EnsemblMetazoa" id="XP_038062718.1"/>
    </source>
</evidence>
<evidence type="ECO:0000256" key="6">
    <source>
        <dbReference type="ARBA" id="ARBA00023187"/>
    </source>
</evidence>
<dbReference type="CDD" id="cd13777">
    <property type="entry name" value="Aar2_N"/>
    <property type="match status" value="1"/>
</dbReference>
<evidence type="ECO:0000256" key="2">
    <source>
        <dbReference type="ARBA" id="ARBA00006281"/>
    </source>
</evidence>
<keyword evidence="6" id="KW-0508">mRNA splicing</keyword>
<dbReference type="InterPro" id="IPR038516">
    <property type="entry name" value="AAR2_N_sf"/>
</dbReference>
<dbReference type="FunFam" id="2.60.34.20:FF:000001">
    <property type="entry name" value="protein AAR2 homolog"/>
    <property type="match status" value="1"/>
</dbReference>
<dbReference type="GO" id="GO:0000244">
    <property type="term" value="P:spliceosomal tri-snRNP complex assembly"/>
    <property type="evidence" value="ECO:0007669"/>
    <property type="project" value="TreeGrafter"/>
</dbReference>
<organism evidence="12 13">
    <name type="scientific">Patiria miniata</name>
    <name type="common">Bat star</name>
    <name type="synonym">Asterina miniata</name>
    <dbReference type="NCBI Taxonomy" id="46514"/>
    <lineage>
        <taxon>Eukaryota</taxon>
        <taxon>Metazoa</taxon>
        <taxon>Echinodermata</taxon>
        <taxon>Eleutherozoa</taxon>
        <taxon>Asterozoa</taxon>
        <taxon>Asteroidea</taxon>
        <taxon>Valvatacea</taxon>
        <taxon>Valvatida</taxon>
        <taxon>Asterinidae</taxon>
        <taxon>Patiria</taxon>
    </lineage>
</organism>
<dbReference type="RefSeq" id="XP_038062718.1">
    <property type="nucleotide sequence ID" value="XM_038206790.1"/>
</dbReference>
<evidence type="ECO:0000256" key="9">
    <source>
        <dbReference type="SAM" id="MobiDB-lite"/>
    </source>
</evidence>
<dbReference type="InterPro" id="IPR033647">
    <property type="entry name" value="Aar2_N"/>
</dbReference>
<comment type="function">
    <text evidence="1">Component of the U5 snRNP complex that is required for spliceosome assembly and for pre-mRNA splicing.</text>
</comment>
<keyword evidence="4" id="KW-0507">mRNA processing</keyword>
<dbReference type="OMA" id="VWQSGGL"/>
<dbReference type="GO" id="GO:0005681">
    <property type="term" value="C:spliceosomal complex"/>
    <property type="evidence" value="ECO:0007669"/>
    <property type="project" value="UniProtKB-KW"/>
</dbReference>
<protein>
    <recommendedName>
        <fullName evidence="3">Protein AAR2 homolog</fullName>
    </recommendedName>
    <alternativeName>
        <fullName evidence="7">AAR2 splicing factor homolog</fullName>
    </alternativeName>
</protein>
<dbReference type="GeneID" id="119733201"/>
<dbReference type="Pfam" id="PF20981">
    <property type="entry name" value="AAR2_1st"/>
    <property type="match status" value="1"/>
</dbReference>
<dbReference type="PANTHER" id="PTHR12689:SF4">
    <property type="entry name" value="PROTEIN AAR2 HOMOLOG"/>
    <property type="match status" value="1"/>
</dbReference>
<evidence type="ECO:0000256" key="7">
    <source>
        <dbReference type="ARBA" id="ARBA00030625"/>
    </source>
</evidence>
<evidence type="ECO:0000256" key="5">
    <source>
        <dbReference type="ARBA" id="ARBA00022728"/>
    </source>
</evidence>
<evidence type="ECO:0000256" key="4">
    <source>
        <dbReference type="ARBA" id="ARBA00022664"/>
    </source>
</evidence>
<dbReference type="AlphaFoldDB" id="A0A914AG69"/>